<dbReference type="STRING" id="1577792.QX51_03185"/>
<dbReference type="InterPro" id="IPR027417">
    <property type="entry name" value="P-loop_NTPase"/>
</dbReference>
<dbReference type="Gene3D" id="3.40.50.300">
    <property type="entry name" value="P-loop containing nucleotide triphosphate hydrolases"/>
    <property type="match status" value="1"/>
</dbReference>
<evidence type="ECO:0000313" key="2">
    <source>
        <dbReference type="EMBL" id="KHS58317.1"/>
    </source>
</evidence>
<dbReference type="GO" id="GO:0005524">
    <property type="term" value="F:ATP binding"/>
    <property type="evidence" value="ECO:0007669"/>
    <property type="project" value="InterPro"/>
</dbReference>
<dbReference type="GO" id="GO:0016301">
    <property type="term" value="F:kinase activity"/>
    <property type="evidence" value="ECO:0007669"/>
    <property type="project" value="InterPro"/>
</dbReference>
<organism evidence="2 3">
    <name type="scientific">Terrisporobacter othiniensis</name>
    <dbReference type="NCBI Taxonomy" id="1577792"/>
    <lineage>
        <taxon>Bacteria</taxon>
        <taxon>Bacillati</taxon>
        <taxon>Bacillota</taxon>
        <taxon>Clostridia</taxon>
        <taxon>Peptostreptococcales</taxon>
        <taxon>Peptostreptococcaceae</taxon>
        <taxon>Terrisporobacter</taxon>
    </lineage>
</organism>
<dbReference type="Gene3D" id="3.30.980.10">
    <property type="entry name" value="Threonyl-trna Synthetase, Chain A, domain 2"/>
    <property type="match status" value="1"/>
</dbReference>
<name>A0A0B3W7F0_9FIRM</name>
<dbReference type="PANTHER" id="PTHR10285">
    <property type="entry name" value="URIDINE KINASE"/>
    <property type="match status" value="1"/>
</dbReference>
<evidence type="ECO:0000259" key="1">
    <source>
        <dbReference type="Pfam" id="PF00485"/>
    </source>
</evidence>
<dbReference type="AlphaFoldDB" id="A0A0B3W7F0"/>
<reference evidence="2 3" key="1">
    <citation type="submission" date="2014-12" db="EMBL/GenBank/DDBJ databases">
        <title>Draft genome sequence of Terrisporobacter sp. 08-306576, isolated from the blood culture of a bacteremia patient.</title>
        <authorList>
            <person name="Lund L.C."/>
            <person name="Sydenham T.V."/>
            <person name="Hogh S.V."/>
            <person name="Skov M.N."/>
            <person name="Kemp M."/>
            <person name="Justesen U.S."/>
        </authorList>
    </citation>
    <scope>NUCLEOTIDE SEQUENCE [LARGE SCALE GENOMIC DNA]</scope>
    <source>
        <strain evidence="2 3">08-306576</strain>
    </source>
</reference>
<proteinExistence type="predicted"/>
<dbReference type="OrthoDB" id="9764644at2"/>
<evidence type="ECO:0000313" key="3">
    <source>
        <dbReference type="Proteomes" id="UP000031189"/>
    </source>
</evidence>
<dbReference type="Pfam" id="PF00485">
    <property type="entry name" value="PRK"/>
    <property type="match status" value="1"/>
</dbReference>
<dbReference type="EMBL" id="JWHR01000038">
    <property type="protein sequence ID" value="KHS58317.1"/>
    <property type="molecule type" value="Genomic_DNA"/>
</dbReference>
<feature type="domain" description="Phosphoribulokinase/uridine kinase" evidence="1">
    <location>
        <begin position="291"/>
        <end position="488"/>
    </location>
</feature>
<dbReference type="SUPFAM" id="SSF52540">
    <property type="entry name" value="P-loop containing nucleoside triphosphate hydrolases"/>
    <property type="match status" value="1"/>
</dbReference>
<gene>
    <name evidence="2" type="ORF">QX51_03185</name>
</gene>
<dbReference type="SUPFAM" id="SSF55186">
    <property type="entry name" value="ThrRS/AlaRS common domain"/>
    <property type="match status" value="1"/>
</dbReference>
<protein>
    <submittedName>
        <fullName evidence="2">ATPase AAA</fullName>
    </submittedName>
</protein>
<sequence>MRRLNLTIENEKKIFLIEDNSPGIRLQDIAYEIEDNYDGYIALASINNKLQELTNFVSDDCTIKFLDTNNSDGHRVYSRSLTLIFIMACEELYENCKVSIEHSLSNGLYCEVHTDKILNEEDKNDIKLKMQEIIDSDYEIEKTIVTKNEAIDFFNKHNMRNKAELLKYKEHDDIKIYKCNNHVDHFYGHMLPSTGYLKTFDILKYEGGFILLGPREDDKSKVREFVSQPKLSNIYLEMEKWSTLMGVDTVLSLNKVIENGSYGELIRIVEALQEKKLGQIADIIKQENKRIILIAAPSSSGKTSFAHRLSVHLKVNNLQPISISLDDYFVDREKTPLDEFGNYDFESIYAIDLNRFNKDLSDLLEGKEVIIPKFNFKSGKSEEGKKLKIEKNQPIILEGIHGLNPILTSSIPDKEKFKIYLSVLTQLNLDEHNRIPTTDLRLIRRIVRDNQFRGHDATRTILTWDSVRRGEKQNIFPYQEEADVIFNSSCVYELAILKSYVKPLLESIDSTSKAYSEANRLLKFLQYFVELKDISDLPPTSIIREFIGGSKIVD</sequence>
<dbReference type="InterPro" id="IPR006083">
    <property type="entry name" value="PRK/URK"/>
</dbReference>
<comment type="caution">
    <text evidence="2">The sequence shown here is derived from an EMBL/GenBank/DDBJ whole genome shotgun (WGS) entry which is preliminary data.</text>
</comment>
<keyword evidence="3" id="KW-1185">Reference proteome</keyword>
<dbReference type="RefSeq" id="WP_039678464.1">
    <property type="nucleotide sequence ID" value="NZ_JWHR01000038.1"/>
</dbReference>
<dbReference type="InterPro" id="IPR018163">
    <property type="entry name" value="Thr/Ala-tRNA-synth_IIc_edit"/>
</dbReference>
<accession>A0A0B3W7F0</accession>
<dbReference type="CDD" id="cd02028">
    <property type="entry name" value="UMPK_like"/>
    <property type="match status" value="1"/>
</dbReference>
<dbReference type="Proteomes" id="UP000031189">
    <property type="component" value="Unassembled WGS sequence"/>
</dbReference>